<feature type="compositionally biased region" description="Basic and acidic residues" evidence="1">
    <location>
        <begin position="81"/>
        <end position="90"/>
    </location>
</feature>
<dbReference type="InterPro" id="IPR018737">
    <property type="entry name" value="DREAM_LIN52"/>
</dbReference>
<dbReference type="HOGENOM" id="CLU_1171726_0_0_1"/>
<dbReference type="GO" id="GO:0007283">
    <property type="term" value="P:spermatogenesis"/>
    <property type="evidence" value="ECO:0007669"/>
    <property type="project" value="EnsemblMetazoa"/>
</dbReference>
<dbReference type="InParanoid" id="B4MPE6"/>
<dbReference type="GO" id="GO:0000785">
    <property type="term" value="C:chromatin"/>
    <property type="evidence" value="ECO:0007669"/>
    <property type="project" value="EnsemblMetazoa"/>
</dbReference>
<feature type="compositionally biased region" description="Basic and acidic residues" evidence="1">
    <location>
        <begin position="63"/>
        <end position="73"/>
    </location>
</feature>
<proteinExistence type="predicted"/>
<feature type="region of interest" description="Disordered" evidence="1">
    <location>
        <begin position="207"/>
        <end position="237"/>
    </location>
</feature>
<feature type="region of interest" description="Disordered" evidence="1">
    <location>
        <begin position="138"/>
        <end position="167"/>
    </location>
</feature>
<dbReference type="GO" id="GO:0044877">
    <property type="term" value="F:protein-containing complex binding"/>
    <property type="evidence" value="ECO:0007669"/>
    <property type="project" value="EnsemblMetazoa"/>
</dbReference>
<gene>
    <name evidence="2" type="primary">Dwil\GK21613</name>
    <name evidence="2" type="ORF">Dwil_GK21613</name>
</gene>
<dbReference type="GO" id="GO:0000122">
    <property type="term" value="P:negative regulation of transcription by RNA polymerase II"/>
    <property type="evidence" value="ECO:0007669"/>
    <property type="project" value="EnsemblMetazoa"/>
</dbReference>
<dbReference type="AlphaFoldDB" id="B4MPE6"/>
<keyword evidence="3" id="KW-1185">Reference proteome</keyword>
<feature type="compositionally biased region" description="Basic residues" evidence="1">
    <location>
        <begin position="1"/>
        <end position="20"/>
    </location>
</feature>
<dbReference type="Proteomes" id="UP000007798">
    <property type="component" value="Unassembled WGS sequence"/>
</dbReference>
<organism evidence="3">
    <name type="scientific">Drosophila willistoni</name>
    <name type="common">Fruit fly</name>
    <dbReference type="NCBI Taxonomy" id="7260"/>
    <lineage>
        <taxon>Eukaryota</taxon>
        <taxon>Metazoa</taxon>
        <taxon>Ecdysozoa</taxon>
        <taxon>Arthropoda</taxon>
        <taxon>Hexapoda</taxon>
        <taxon>Insecta</taxon>
        <taxon>Pterygota</taxon>
        <taxon>Neoptera</taxon>
        <taxon>Endopterygota</taxon>
        <taxon>Diptera</taxon>
        <taxon>Brachycera</taxon>
        <taxon>Muscomorpha</taxon>
        <taxon>Ephydroidea</taxon>
        <taxon>Drosophilidae</taxon>
        <taxon>Drosophila</taxon>
        <taxon>Sophophora</taxon>
    </lineage>
</organism>
<dbReference type="FunCoup" id="B4MPE6">
    <property type="interactions" value="4"/>
</dbReference>
<dbReference type="GO" id="GO:0070176">
    <property type="term" value="C:DRM complex"/>
    <property type="evidence" value="ECO:0007669"/>
    <property type="project" value="InterPro"/>
</dbReference>
<feature type="compositionally biased region" description="Low complexity" evidence="1">
    <location>
        <begin position="32"/>
        <end position="41"/>
    </location>
</feature>
<feature type="compositionally biased region" description="Basic and acidic residues" evidence="1">
    <location>
        <begin position="226"/>
        <end position="237"/>
    </location>
</feature>
<feature type="compositionally biased region" description="Polar residues" evidence="1">
    <location>
        <begin position="207"/>
        <end position="223"/>
    </location>
</feature>
<name>B4MPE6_DROWI</name>
<evidence type="ECO:0000313" key="2">
    <source>
        <dbReference type="EMBL" id="EDW73985.1"/>
    </source>
</evidence>
<accession>B4MPE6</accession>
<evidence type="ECO:0000256" key="1">
    <source>
        <dbReference type="SAM" id="MobiDB-lite"/>
    </source>
</evidence>
<sequence>MESKKVTKNGKAKKTKKNKKNEKLPVDIEPIAEAPANSSSSNEEESNEEVEESAQCSKSVSSIKKETHDKKDQAEEEQDKEVETKKRQFSPEDIEEMMALSRLPEAALAAYIQELDTEVYEWSQREARELSRSKHLRIFGNNRRRANKREQNEKDCDDDDKDDVHDIMPPANYIQISQGKIQLVQQEQQQLQLQQQQQLQLSATLEHNSSLVGSGSDKSQCGSPTFEKELREQIEKL</sequence>
<dbReference type="EMBL" id="CH963849">
    <property type="protein sequence ID" value="EDW73985.1"/>
    <property type="molecule type" value="Genomic_DNA"/>
</dbReference>
<evidence type="ECO:0000313" key="3">
    <source>
        <dbReference type="Proteomes" id="UP000007798"/>
    </source>
</evidence>
<reference evidence="2 3" key="1">
    <citation type="journal article" date="2007" name="Nature">
        <title>Evolution of genes and genomes on the Drosophila phylogeny.</title>
        <authorList>
            <consortium name="Drosophila 12 Genomes Consortium"/>
            <person name="Clark A.G."/>
            <person name="Eisen M.B."/>
            <person name="Smith D.R."/>
            <person name="Bergman C.M."/>
            <person name="Oliver B."/>
            <person name="Markow T.A."/>
            <person name="Kaufman T.C."/>
            <person name="Kellis M."/>
            <person name="Gelbart W."/>
            <person name="Iyer V.N."/>
            <person name="Pollard D.A."/>
            <person name="Sackton T.B."/>
            <person name="Larracuente A.M."/>
            <person name="Singh N.D."/>
            <person name="Abad J.P."/>
            <person name="Abt D.N."/>
            <person name="Adryan B."/>
            <person name="Aguade M."/>
            <person name="Akashi H."/>
            <person name="Anderson W.W."/>
            <person name="Aquadro C.F."/>
            <person name="Ardell D.H."/>
            <person name="Arguello R."/>
            <person name="Artieri C.G."/>
            <person name="Barbash D.A."/>
            <person name="Barker D."/>
            <person name="Barsanti P."/>
            <person name="Batterham P."/>
            <person name="Batzoglou S."/>
            <person name="Begun D."/>
            <person name="Bhutkar A."/>
            <person name="Blanco E."/>
            <person name="Bosak S.A."/>
            <person name="Bradley R.K."/>
            <person name="Brand A.D."/>
            <person name="Brent M.R."/>
            <person name="Brooks A.N."/>
            <person name="Brown R.H."/>
            <person name="Butlin R.K."/>
            <person name="Caggese C."/>
            <person name="Calvi B.R."/>
            <person name="Bernardo de Carvalho A."/>
            <person name="Caspi A."/>
            <person name="Castrezana S."/>
            <person name="Celniker S.E."/>
            <person name="Chang J.L."/>
            <person name="Chapple C."/>
            <person name="Chatterji S."/>
            <person name="Chinwalla A."/>
            <person name="Civetta A."/>
            <person name="Clifton S.W."/>
            <person name="Comeron J.M."/>
            <person name="Costello J.C."/>
            <person name="Coyne J.A."/>
            <person name="Daub J."/>
            <person name="David R.G."/>
            <person name="Delcher A.L."/>
            <person name="Delehaunty K."/>
            <person name="Do C.B."/>
            <person name="Ebling H."/>
            <person name="Edwards K."/>
            <person name="Eickbush T."/>
            <person name="Evans J.D."/>
            <person name="Filipski A."/>
            <person name="Findeiss S."/>
            <person name="Freyhult E."/>
            <person name="Fulton L."/>
            <person name="Fulton R."/>
            <person name="Garcia A.C."/>
            <person name="Gardiner A."/>
            <person name="Garfield D.A."/>
            <person name="Garvin B.E."/>
            <person name="Gibson G."/>
            <person name="Gilbert D."/>
            <person name="Gnerre S."/>
            <person name="Godfrey J."/>
            <person name="Good R."/>
            <person name="Gotea V."/>
            <person name="Gravely B."/>
            <person name="Greenberg A.J."/>
            <person name="Griffiths-Jones S."/>
            <person name="Gross S."/>
            <person name="Guigo R."/>
            <person name="Gustafson E.A."/>
            <person name="Haerty W."/>
            <person name="Hahn M.W."/>
            <person name="Halligan D.L."/>
            <person name="Halpern A.L."/>
            <person name="Halter G.M."/>
            <person name="Han M.V."/>
            <person name="Heger A."/>
            <person name="Hillier L."/>
            <person name="Hinrichs A.S."/>
            <person name="Holmes I."/>
            <person name="Hoskins R.A."/>
            <person name="Hubisz M.J."/>
            <person name="Hultmark D."/>
            <person name="Huntley M.A."/>
            <person name="Jaffe D.B."/>
            <person name="Jagadeeshan S."/>
            <person name="Jeck W.R."/>
            <person name="Johnson J."/>
            <person name="Jones C.D."/>
            <person name="Jordan W.C."/>
            <person name="Karpen G.H."/>
            <person name="Kataoka E."/>
            <person name="Keightley P.D."/>
            <person name="Kheradpour P."/>
            <person name="Kirkness E.F."/>
            <person name="Koerich L.B."/>
            <person name="Kristiansen K."/>
            <person name="Kudrna D."/>
            <person name="Kulathinal R.J."/>
            <person name="Kumar S."/>
            <person name="Kwok R."/>
            <person name="Lander E."/>
            <person name="Langley C.H."/>
            <person name="Lapoint R."/>
            <person name="Lazzaro B.P."/>
            <person name="Lee S.J."/>
            <person name="Levesque L."/>
            <person name="Li R."/>
            <person name="Lin C.F."/>
            <person name="Lin M.F."/>
            <person name="Lindblad-Toh K."/>
            <person name="Llopart A."/>
            <person name="Long M."/>
            <person name="Low L."/>
            <person name="Lozovsky E."/>
            <person name="Lu J."/>
            <person name="Luo M."/>
            <person name="Machado C.A."/>
            <person name="Makalowski W."/>
            <person name="Marzo M."/>
            <person name="Matsuda M."/>
            <person name="Matzkin L."/>
            <person name="McAllister B."/>
            <person name="McBride C.S."/>
            <person name="McKernan B."/>
            <person name="McKernan K."/>
            <person name="Mendez-Lago M."/>
            <person name="Minx P."/>
            <person name="Mollenhauer M.U."/>
            <person name="Montooth K."/>
            <person name="Mount S.M."/>
            <person name="Mu X."/>
            <person name="Myers E."/>
            <person name="Negre B."/>
            <person name="Newfeld S."/>
            <person name="Nielsen R."/>
            <person name="Noor M.A."/>
            <person name="O'Grady P."/>
            <person name="Pachter L."/>
            <person name="Papaceit M."/>
            <person name="Parisi M.J."/>
            <person name="Parisi M."/>
            <person name="Parts L."/>
            <person name="Pedersen J.S."/>
            <person name="Pesole G."/>
            <person name="Phillippy A.M."/>
            <person name="Ponting C.P."/>
            <person name="Pop M."/>
            <person name="Porcelli D."/>
            <person name="Powell J.R."/>
            <person name="Prohaska S."/>
            <person name="Pruitt K."/>
            <person name="Puig M."/>
            <person name="Quesneville H."/>
            <person name="Ram K.R."/>
            <person name="Rand D."/>
            <person name="Rasmussen M.D."/>
            <person name="Reed L.K."/>
            <person name="Reenan R."/>
            <person name="Reily A."/>
            <person name="Remington K.A."/>
            <person name="Rieger T.T."/>
            <person name="Ritchie M.G."/>
            <person name="Robin C."/>
            <person name="Rogers Y.H."/>
            <person name="Rohde C."/>
            <person name="Rozas J."/>
            <person name="Rubenfield M.J."/>
            <person name="Ruiz A."/>
            <person name="Russo S."/>
            <person name="Salzberg S.L."/>
            <person name="Sanchez-Gracia A."/>
            <person name="Saranga D.J."/>
            <person name="Sato H."/>
            <person name="Schaeffer S.W."/>
            <person name="Schatz M.C."/>
            <person name="Schlenke T."/>
            <person name="Schwartz R."/>
            <person name="Segarra C."/>
            <person name="Singh R.S."/>
            <person name="Sirot L."/>
            <person name="Sirota M."/>
            <person name="Sisneros N.B."/>
            <person name="Smith C.D."/>
            <person name="Smith T.F."/>
            <person name="Spieth J."/>
            <person name="Stage D.E."/>
            <person name="Stark A."/>
            <person name="Stephan W."/>
            <person name="Strausberg R.L."/>
            <person name="Strempel S."/>
            <person name="Sturgill D."/>
            <person name="Sutton G."/>
            <person name="Sutton G.G."/>
            <person name="Tao W."/>
            <person name="Teichmann S."/>
            <person name="Tobari Y.N."/>
            <person name="Tomimura Y."/>
            <person name="Tsolas J.M."/>
            <person name="Valente V.L."/>
            <person name="Venter E."/>
            <person name="Venter J.C."/>
            <person name="Vicario S."/>
            <person name="Vieira F.G."/>
            <person name="Vilella A.J."/>
            <person name="Villasante A."/>
            <person name="Walenz B."/>
            <person name="Wang J."/>
            <person name="Wasserman M."/>
            <person name="Watts T."/>
            <person name="Wilson D."/>
            <person name="Wilson R.K."/>
            <person name="Wing R.A."/>
            <person name="Wolfner M.F."/>
            <person name="Wong A."/>
            <person name="Wong G.K."/>
            <person name="Wu C.I."/>
            <person name="Wu G."/>
            <person name="Yamamoto D."/>
            <person name="Yang H.P."/>
            <person name="Yang S.P."/>
            <person name="Yorke J.A."/>
            <person name="Yoshida K."/>
            <person name="Zdobnov E."/>
            <person name="Zhang P."/>
            <person name="Zhang Y."/>
            <person name="Zimin A.V."/>
            <person name="Baldwin J."/>
            <person name="Abdouelleil A."/>
            <person name="Abdulkadir J."/>
            <person name="Abebe A."/>
            <person name="Abera B."/>
            <person name="Abreu J."/>
            <person name="Acer S.C."/>
            <person name="Aftuck L."/>
            <person name="Alexander A."/>
            <person name="An P."/>
            <person name="Anderson E."/>
            <person name="Anderson S."/>
            <person name="Arachi H."/>
            <person name="Azer M."/>
            <person name="Bachantsang P."/>
            <person name="Barry A."/>
            <person name="Bayul T."/>
            <person name="Berlin A."/>
            <person name="Bessette D."/>
            <person name="Bloom T."/>
            <person name="Blye J."/>
            <person name="Boguslavskiy L."/>
            <person name="Bonnet C."/>
            <person name="Boukhgalter B."/>
            <person name="Bourzgui I."/>
            <person name="Brown A."/>
            <person name="Cahill P."/>
            <person name="Channer S."/>
            <person name="Cheshatsang Y."/>
            <person name="Chuda L."/>
            <person name="Citroen M."/>
            <person name="Collymore A."/>
            <person name="Cooke P."/>
            <person name="Costello M."/>
            <person name="D'Aco K."/>
            <person name="Daza R."/>
            <person name="De Haan G."/>
            <person name="DeGray S."/>
            <person name="DeMaso C."/>
            <person name="Dhargay N."/>
            <person name="Dooley K."/>
            <person name="Dooley E."/>
            <person name="Doricent M."/>
            <person name="Dorje P."/>
            <person name="Dorjee K."/>
            <person name="Dupes A."/>
            <person name="Elong R."/>
            <person name="Falk J."/>
            <person name="Farina A."/>
            <person name="Faro S."/>
            <person name="Ferguson D."/>
            <person name="Fisher S."/>
            <person name="Foley C.D."/>
            <person name="Franke A."/>
            <person name="Friedrich D."/>
            <person name="Gadbois L."/>
            <person name="Gearin G."/>
            <person name="Gearin C.R."/>
            <person name="Giannoukos G."/>
            <person name="Goode T."/>
            <person name="Graham J."/>
            <person name="Grandbois E."/>
            <person name="Grewal S."/>
            <person name="Gyaltsen K."/>
            <person name="Hafez N."/>
            <person name="Hagos B."/>
            <person name="Hall J."/>
            <person name="Henson C."/>
            <person name="Hollinger A."/>
            <person name="Honan T."/>
            <person name="Huard M.D."/>
            <person name="Hughes L."/>
            <person name="Hurhula B."/>
            <person name="Husby M.E."/>
            <person name="Kamat A."/>
            <person name="Kanga B."/>
            <person name="Kashin S."/>
            <person name="Khazanovich D."/>
            <person name="Kisner P."/>
            <person name="Lance K."/>
            <person name="Lara M."/>
            <person name="Lee W."/>
            <person name="Lennon N."/>
            <person name="Letendre F."/>
            <person name="LeVine R."/>
            <person name="Lipovsky A."/>
            <person name="Liu X."/>
            <person name="Liu J."/>
            <person name="Liu S."/>
            <person name="Lokyitsang T."/>
            <person name="Lokyitsang Y."/>
            <person name="Lubonja R."/>
            <person name="Lui A."/>
            <person name="MacDonald P."/>
            <person name="Magnisalis V."/>
            <person name="Maru K."/>
            <person name="Matthews C."/>
            <person name="McCusker W."/>
            <person name="McDonough S."/>
            <person name="Mehta T."/>
            <person name="Meldrim J."/>
            <person name="Meneus L."/>
            <person name="Mihai O."/>
            <person name="Mihalev A."/>
            <person name="Mihova T."/>
            <person name="Mittelman R."/>
            <person name="Mlenga V."/>
            <person name="Montmayeur A."/>
            <person name="Mulrain L."/>
            <person name="Navidi A."/>
            <person name="Naylor J."/>
            <person name="Negash T."/>
            <person name="Nguyen T."/>
            <person name="Nguyen N."/>
            <person name="Nicol R."/>
            <person name="Norbu C."/>
            <person name="Norbu N."/>
            <person name="Novod N."/>
            <person name="O'Neill B."/>
            <person name="Osman S."/>
            <person name="Markiewicz E."/>
            <person name="Oyono O.L."/>
            <person name="Patti C."/>
            <person name="Phunkhang P."/>
            <person name="Pierre F."/>
            <person name="Priest M."/>
            <person name="Raghuraman S."/>
            <person name="Rege F."/>
            <person name="Reyes R."/>
            <person name="Rise C."/>
            <person name="Rogov P."/>
            <person name="Ross K."/>
            <person name="Ryan E."/>
            <person name="Settipalli S."/>
            <person name="Shea T."/>
            <person name="Sherpa N."/>
            <person name="Shi L."/>
            <person name="Shih D."/>
            <person name="Sparrow T."/>
            <person name="Spaulding J."/>
            <person name="Stalker J."/>
            <person name="Stange-Thomann N."/>
            <person name="Stavropoulos S."/>
            <person name="Stone C."/>
            <person name="Strader C."/>
            <person name="Tesfaye S."/>
            <person name="Thomson T."/>
            <person name="Thoulutsang Y."/>
            <person name="Thoulutsang D."/>
            <person name="Topham K."/>
            <person name="Topping I."/>
            <person name="Tsamla T."/>
            <person name="Vassiliev H."/>
            <person name="Vo A."/>
            <person name="Wangchuk T."/>
            <person name="Wangdi T."/>
            <person name="Weiand M."/>
            <person name="Wilkinson J."/>
            <person name="Wilson A."/>
            <person name="Yadav S."/>
            <person name="Young G."/>
            <person name="Yu Q."/>
            <person name="Zembek L."/>
            <person name="Zhong D."/>
            <person name="Zimmer A."/>
            <person name="Zwirko Z."/>
            <person name="Jaffe D.B."/>
            <person name="Alvarez P."/>
            <person name="Brockman W."/>
            <person name="Butler J."/>
            <person name="Chin C."/>
            <person name="Gnerre S."/>
            <person name="Grabherr M."/>
            <person name="Kleber M."/>
            <person name="Mauceli E."/>
            <person name="MacCallum I."/>
        </authorList>
    </citation>
    <scope>NUCLEOTIDE SEQUENCE [LARGE SCALE GENOMIC DNA]</scope>
    <source>
        <strain evidence="3">Tucson 14030-0811.24</strain>
    </source>
</reference>
<feature type="compositionally biased region" description="Acidic residues" evidence="1">
    <location>
        <begin position="42"/>
        <end position="52"/>
    </location>
</feature>
<feature type="compositionally biased region" description="Basic residues" evidence="1">
    <location>
        <begin position="138"/>
        <end position="147"/>
    </location>
</feature>
<dbReference type="Pfam" id="PF10044">
    <property type="entry name" value="LIN52"/>
    <property type="match status" value="1"/>
</dbReference>
<feature type="region of interest" description="Disordered" evidence="1">
    <location>
        <begin position="1"/>
        <end position="98"/>
    </location>
</feature>
<protein>
    <submittedName>
        <fullName evidence="2">GK21613</fullName>
    </submittedName>
</protein>